<comment type="caution">
    <text evidence="1">The sequence shown here is derived from an EMBL/GenBank/DDBJ whole genome shotgun (WGS) entry which is preliminary data.</text>
</comment>
<proteinExistence type="predicted"/>
<protein>
    <recommendedName>
        <fullName evidence="3">DUF1963 domain-containing protein</fullName>
    </recommendedName>
</protein>
<keyword evidence="2" id="KW-1185">Reference proteome</keyword>
<reference evidence="2" key="1">
    <citation type="journal article" date="2019" name="Int. J. Syst. Evol. Microbiol.">
        <title>The Global Catalogue of Microorganisms (GCM) 10K type strain sequencing project: providing services to taxonomists for standard genome sequencing and annotation.</title>
        <authorList>
            <consortium name="The Broad Institute Genomics Platform"/>
            <consortium name="The Broad Institute Genome Sequencing Center for Infectious Disease"/>
            <person name="Wu L."/>
            <person name="Ma J."/>
        </authorList>
    </citation>
    <scope>NUCLEOTIDE SEQUENCE [LARGE SCALE GENOMIC DNA]</scope>
    <source>
        <strain evidence="2">CCUG 62945</strain>
    </source>
</reference>
<evidence type="ECO:0000313" key="2">
    <source>
        <dbReference type="Proteomes" id="UP001596473"/>
    </source>
</evidence>
<dbReference type="Proteomes" id="UP001596473">
    <property type="component" value="Unassembled WGS sequence"/>
</dbReference>
<dbReference type="Gene3D" id="2.30.320.10">
    <property type="entry name" value="YwqG-like"/>
    <property type="match status" value="1"/>
</dbReference>
<dbReference type="SUPFAM" id="SSF103032">
    <property type="entry name" value="Hypothetical protein YwqG"/>
    <property type="match status" value="1"/>
</dbReference>
<organism evidence="1 2">
    <name type="scientific">Iodobacter arcticus</name>
    <dbReference type="NCBI Taxonomy" id="590593"/>
    <lineage>
        <taxon>Bacteria</taxon>
        <taxon>Pseudomonadati</taxon>
        <taxon>Pseudomonadota</taxon>
        <taxon>Betaproteobacteria</taxon>
        <taxon>Neisseriales</taxon>
        <taxon>Chitinibacteraceae</taxon>
        <taxon>Iodobacter</taxon>
    </lineage>
</organism>
<evidence type="ECO:0000313" key="1">
    <source>
        <dbReference type="EMBL" id="MFC7422126.1"/>
    </source>
</evidence>
<gene>
    <name evidence="1" type="ORF">ACFQNF_19895</name>
</gene>
<evidence type="ECO:0008006" key="3">
    <source>
        <dbReference type="Google" id="ProtNLM"/>
    </source>
</evidence>
<accession>A0ABW2R344</accession>
<name>A0ABW2R344_9NEIS</name>
<dbReference type="InterPro" id="IPR035948">
    <property type="entry name" value="YwqG-like_sf"/>
</dbReference>
<sequence>MTQLLIHVADNNEEVSKETKFGGKPSSPNGALEWPVCKCCKGNMQFLGQLRTPESENMLLLFMCQNDPGSCDEWDPNGGGNAVVVIEDSKLSLVQPPQQGETTRNIRHGVKFVEHENNDYDASRAAWALTNGVSPREVLGQLGGTPAWIQGEETPTCDFCGEAMQFVAQLEQGPDWKTDMNFGGGGCAYVFQCSCNESSAKMLWQC</sequence>
<dbReference type="RefSeq" id="WP_380189965.1">
    <property type="nucleotide sequence ID" value="NZ_JBHTBQ010000044.1"/>
</dbReference>
<dbReference type="EMBL" id="JBHTBQ010000044">
    <property type="protein sequence ID" value="MFC7422126.1"/>
    <property type="molecule type" value="Genomic_DNA"/>
</dbReference>